<dbReference type="AlphaFoldDB" id="A0A0E9TWM1"/>
<evidence type="ECO:0000313" key="1">
    <source>
        <dbReference type="EMBL" id="JAH57143.1"/>
    </source>
</evidence>
<accession>A0A0E9TWM1</accession>
<sequence length="30" mass="3376">MCGAVIDRSQVGPHIIPWQHNSFINQRSSP</sequence>
<proteinExistence type="predicted"/>
<name>A0A0E9TWM1_ANGAN</name>
<reference evidence="1" key="2">
    <citation type="journal article" date="2015" name="Fish Shellfish Immunol.">
        <title>Early steps in the European eel (Anguilla anguilla)-Vibrio vulnificus interaction in the gills: Role of the RtxA13 toxin.</title>
        <authorList>
            <person name="Callol A."/>
            <person name="Pajuelo D."/>
            <person name="Ebbesson L."/>
            <person name="Teles M."/>
            <person name="MacKenzie S."/>
            <person name="Amaro C."/>
        </authorList>
    </citation>
    <scope>NUCLEOTIDE SEQUENCE</scope>
</reference>
<protein>
    <submittedName>
        <fullName evidence="1">Uncharacterized protein</fullName>
    </submittedName>
</protein>
<dbReference type="EMBL" id="GBXM01051434">
    <property type="protein sequence ID" value="JAH57143.1"/>
    <property type="molecule type" value="Transcribed_RNA"/>
</dbReference>
<reference evidence="1" key="1">
    <citation type="submission" date="2014-11" db="EMBL/GenBank/DDBJ databases">
        <authorList>
            <person name="Amaro Gonzalez C."/>
        </authorList>
    </citation>
    <scope>NUCLEOTIDE SEQUENCE</scope>
</reference>
<organism evidence="1">
    <name type="scientific">Anguilla anguilla</name>
    <name type="common">European freshwater eel</name>
    <name type="synonym">Muraena anguilla</name>
    <dbReference type="NCBI Taxonomy" id="7936"/>
    <lineage>
        <taxon>Eukaryota</taxon>
        <taxon>Metazoa</taxon>
        <taxon>Chordata</taxon>
        <taxon>Craniata</taxon>
        <taxon>Vertebrata</taxon>
        <taxon>Euteleostomi</taxon>
        <taxon>Actinopterygii</taxon>
        <taxon>Neopterygii</taxon>
        <taxon>Teleostei</taxon>
        <taxon>Anguilliformes</taxon>
        <taxon>Anguillidae</taxon>
        <taxon>Anguilla</taxon>
    </lineage>
</organism>